<dbReference type="Gene3D" id="3.20.20.450">
    <property type="entry name" value="EAL domain"/>
    <property type="match status" value="1"/>
</dbReference>
<protein>
    <submittedName>
        <fullName evidence="5">GGDEF domain-containing response regulator</fullName>
    </submittedName>
</protein>
<keyword evidence="6" id="KW-1185">Reference proteome</keyword>
<dbReference type="InterPro" id="IPR035919">
    <property type="entry name" value="EAL_sf"/>
</dbReference>
<dbReference type="SMART" id="SM00052">
    <property type="entry name" value="EAL"/>
    <property type="match status" value="1"/>
</dbReference>
<dbReference type="Gene3D" id="3.30.70.270">
    <property type="match status" value="1"/>
</dbReference>
<feature type="domain" description="Response regulatory" evidence="2">
    <location>
        <begin position="5"/>
        <end position="119"/>
    </location>
</feature>
<reference evidence="5" key="1">
    <citation type="submission" date="2019-02" db="EMBL/GenBank/DDBJ databases">
        <authorList>
            <person name="Li S.-H."/>
        </authorList>
    </citation>
    <scope>NUCLEOTIDE SEQUENCE</scope>
    <source>
        <strain evidence="5">IMCC14734</strain>
    </source>
</reference>
<feature type="domain" description="EAL" evidence="3">
    <location>
        <begin position="305"/>
        <end position="559"/>
    </location>
</feature>
<dbReference type="Proteomes" id="UP001143362">
    <property type="component" value="Unassembled WGS sequence"/>
</dbReference>
<dbReference type="InterPro" id="IPR052155">
    <property type="entry name" value="Biofilm_reg_signaling"/>
</dbReference>
<feature type="domain" description="GGDEF" evidence="4">
    <location>
        <begin position="163"/>
        <end position="296"/>
    </location>
</feature>
<dbReference type="CDD" id="cd01949">
    <property type="entry name" value="GGDEF"/>
    <property type="match status" value="1"/>
</dbReference>
<evidence type="ECO:0000259" key="3">
    <source>
        <dbReference type="PROSITE" id="PS50883"/>
    </source>
</evidence>
<proteinExistence type="predicted"/>
<accession>A0ABT3TLT1</accession>
<dbReference type="CDD" id="cd01948">
    <property type="entry name" value="EAL"/>
    <property type="match status" value="1"/>
</dbReference>
<organism evidence="5 6">
    <name type="scientific">Candidatus Litorirhabdus singularis</name>
    <dbReference type="NCBI Taxonomy" id="2518993"/>
    <lineage>
        <taxon>Bacteria</taxon>
        <taxon>Pseudomonadati</taxon>
        <taxon>Pseudomonadota</taxon>
        <taxon>Gammaproteobacteria</taxon>
        <taxon>Cellvibrionales</taxon>
        <taxon>Halieaceae</taxon>
        <taxon>Candidatus Litorirhabdus</taxon>
    </lineage>
</organism>
<dbReference type="PROSITE" id="PS50883">
    <property type="entry name" value="EAL"/>
    <property type="match status" value="1"/>
</dbReference>
<evidence type="ECO:0000313" key="6">
    <source>
        <dbReference type="Proteomes" id="UP001143362"/>
    </source>
</evidence>
<comment type="caution">
    <text evidence="5">The sequence shown here is derived from an EMBL/GenBank/DDBJ whole genome shotgun (WGS) entry which is preliminary data.</text>
</comment>
<dbReference type="Gene3D" id="3.40.50.2300">
    <property type="match status" value="1"/>
</dbReference>
<dbReference type="SUPFAM" id="SSF55073">
    <property type="entry name" value="Nucleotide cyclase"/>
    <property type="match status" value="1"/>
</dbReference>
<dbReference type="PANTHER" id="PTHR44757">
    <property type="entry name" value="DIGUANYLATE CYCLASE DGCP"/>
    <property type="match status" value="1"/>
</dbReference>
<dbReference type="CDD" id="cd00156">
    <property type="entry name" value="REC"/>
    <property type="match status" value="1"/>
</dbReference>
<dbReference type="InterPro" id="IPR029787">
    <property type="entry name" value="Nucleotide_cyclase"/>
</dbReference>
<dbReference type="EMBL" id="SHNN01000006">
    <property type="protein sequence ID" value="MCX2983258.1"/>
    <property type="molecule type" value="Genomic_DNA"/>
</dbReference>
<name>A0ABT3TLT1_9GAMM</name>
<evidence type="ECO:0000259" key="2">
    <source>
        <dbReference type="PROSITE" id="PS50110"/>
    </source>
</evidence>
<evidence type="ECO:0000313" key="5">
    <source>
        <dbReference type="EMBL" id="MCX2983258.1"/>
    </source>
</evidence>
<dbReference type="Pfam" id="PF00990">
    <property type="entry name" value="GGDEF"/>
    <property type="match status" value="1"/>
</dbReference>
<sequence length="570" mass="63960">MGLKNILIISEDKTDQLVLSSSLQRAVPSRFNVTIATSLERPLDALMDRNNDAVILAHAPETDYLLRLAQKNDVTVPIIVLLAEASAATVSRVKGLGARDFLLRSNIQDDLLHRILDYSIELGNAKQKIQSLSNRDALTGVLNRTGFRAHVERAIARSERYQTNTALIYINIDQFTNINDQYGEGAGDQAIKMIARRLSNKKRNTDSVARLGGDEFAVVLEDVSAETNVDMVSEKMMMSITEPMRLNEQQVSIEVSVGASVCPDNGVRFEDLVEAARNAMTQAKAVPGNKYFRFNDQLTFNSGGSTSLSAELRQAVRNDQFELYYQPRINLKTEKVVGLEALLRWNHPERGMIRPDEFLPLCENMGLMKTVGHRVIEKACSAINWLDTQGLADVDVAVNVSFSQFQDERFTDIVKDIVGESGIDPRRLEFELTESVVLKSPDEVTHRMEELRRMGHSFSLDDFGTGFSQLSHMTDLPISALKIDKSFVKDIPTNRHQEAVCMMIIDMAQRLDLLVIAEGAEEQEQVDFLKGVNCHQVQGFYYSPAIPLTQIPRFAEEQLFKESLFSHTVD</sequence>
<dbReference type="SUPFAM" id="SSF52172">
    <property type="entry name" value="CheY-like"/>
    <property type="match status" value="1"/>
</dbReference>
<dbReference type="InterPro" id="IPR000160">
    <property type="entry name" value="GGDEF_dom"/>
</dbReference>
<dbReference type="PROSITE" id="PS50110">
    <property type="entry name" value="RESPONSE_REGULATORY"/>
    <property type="match status" value="1"/>
</dbReference>
<dbReference type="Pfam" id="PF00563">
    <property type="entry name" value="EAL"/>
    <property type="match status" value="1"/>
</dbReference>
<evidence type="ECO:0000259" key="4">
    <source>
        <dbReference type="PROSITE" id="PS50887"/>
    </source>
</evidence>
<dbReference type="PANTHER" id="PTHR44757:SF2">
    <property type="entry name" value="BIOFILM ARCHITECTURE MAINTENANCE PROTEIN MBAA"/>
    <property type="match status" value="1"/>
</dbReference>
<dbReference type="RefSeq" id="WP_279247292.1">
    <property type="nucleotide sequence ID" value="NZ_SHNN01000006.1"/>
</dbReference>
<gene>
    <name evidence="5" type="ORF">EYC98_20540</name>
</gene>
<dbReference type="SMART" id="SM00267">
    <property type="entry name" value="GGDEF"/>
    <property type="match status" value="1"/>
</dbReference>
<comment type="caution">
    <text evidence="1">Lacks conserved residue(s) required for the propagation of feature annotation.</text>
</comment>
<dbReference type="InterPro" id="IPR011006">
    <property type="entry name" value="CheY-like_superfamily"/>
</dbReference>
<dbReference type="NCBIfam" id="TIGR00254">
    <property type="entry name" value="GGDEF"/>
    <property type="match status" value="1"/>
</dbReference>
<dbReference type="PROSITE" id="PS50887">
    <property type="entry name" value="GGDEF"/>
    <property type="match status" value="1"/>
</dbReference>
<dbReference type="InterPro" id="IPR001789">
    <property type="entry name" value="Sig_transdc_resp-reg_receiver"/>
</dbReference>
<dbReference type="SUPFAM" id="SSF141868">
    <property type="entry name" value="EAL domain-like"/>
    <property type="match status" value="1"/>
</dbReference>
<evidence type="ECO:0000256" key="1">
    <source>
        <dbReference type="PROSITE-ProRule" id="PRU00169"/>
    </source>
</evidence>
<dbReference type="InterPro" id="IPR001633">
    <property type="entry name" value="EAL_dom"/>
</dbReference>
<dbReference type="InterPro" id="IPR043128">
    <property type="entry name" value="Rev_trsase/Diguanyl_cyclase"/>
</dbReference>